<dbReference type="Gene3D" id="2.60.120.200">
    <property type="match status" value="1"/>
</dbReference>
<proteinExistence type="predicted"/>
<evidence type="ECO:0000313" key="2">
    <source>
        <dbReference type="Proteomes" id="UP001162780"/>
    </source>
</evidence>
<dbReference type="EMBL" id="CP113517">
    <property type="protein sequence ID" value="WAR42944.1"/>
    <property type="molecule type" value="Genomic_DNA"/>
</dbReference>
<protein>
    <submittedName>
        <fullName evidence="1">LamG domain-containing protein</fullName>
    </submittedName>
</protein>
<evidence type="ECO:0000313" key="1">
    <source>
        <dbReference type="EMBL" id="WAR42944.1"/>
    </source>
</evidence>
<reference evidence="1" key="1">
    <citation type="submission" date="2022-11" db="EMBL/GenBank/DDBJ databases">
        <title>Methylomonas rapida sp. nov., Carotenoid-Producing Obligate Methanotrophs with High Growth Characteristics and Biotechnological Potential.</title>
        <authorList>
            <person name="Tikhonova E.N."/>
            <person name="Suleimanov R.Z."/>
            <person name="Miroshnikov K."/>
            <person name="Oshkin I.Y."/>
            <person name="Belova S.E."/>
            <person name="Danilova O.V."/>
            <person name="Ashikhmin A."/>
            <person name="Konopkin A."/>
            <person name="But S.Y."/>
            <person name="Khmelenina V.N."/>
            <person name="Kuznetsov N."/>
            <person name="Pimenov N.V."/>
            <person name="Dedysh S.N."/>
        </authorList>
    </citation>
    <scope>NUCLEOTIDE SEQUENCE</scope>
    <source>
        <strain evidence="1">MP1</strain>
    </source>
</reference>
<organism evidence="1 2">
    <name type="scientific">Methylomonas rapida</name>
    <dbReference type="NCBI Taxonomy" id="2963939"/>
    <lineage>
        <taxon>Bacteria</taxon>
        <taxon>Pseudomonadati</taxon>
        <taxon>Pseudomonadota</taxon>
        <taxon>Gammaproteobacteria</taxon>
        <taxon>Methylococcales</taxon>
        <taxon>Methylococcaceae</taxon>
        <taxon>Methylomonas</taxon>
    </lineage>
</organism>
<keyword evidence="2" id="KW-1185">Reference proteome</keyword>
<gene>
    <name evidence="1" type="ORF">NM686_011070</name>
</gene>
<dbReference type="RefSeq" id="WP_255187926.1">
    <property type="nucleotide sequence ID" value="NZ_CP113517.1"/>
</dbReference>
<dbReference type="InterPro" id="IPR013320">
    <property type="entry name" value="ConA-like_dom_sf"/>
</dbReference>
<dbReference type="Proteomes" id="UP001162780">
    <property type="component" value="Chromosome"/>
</dbReference>
<sequence>MAGDPYWYDNVKLLLPMIGANNSTTFTDLERVPKVVTPYGNAKIITSQADPFGNNTGVGSFNGNGDYLQLVALGLKNRNFTVDAWIKPLSTHIGVVISAYNKTGYQANTTYIVFYNNVVSLGNGLVGVDSPTLPLGQWSLISYTYNHAQQKTTGFLTGQNFGSVVGAITNEALSFFVGGSPGDNNWGTWWFNGYISNVRITLDVIRYTANFTPPTAPFPDYNTQISGTVDETLAASTFVAEAHQASDGALSGRKVFTGASFTVDIKTPEKAHYLTVKPDVGAAWKASTAYALNGKTFPTDPITKPYYYTATVAGTSGTTEPNWPTTPGQTVTDGTVTWECVERLVQPITHGPLIPS</sequence>
<name>A0ABY7GFE3_9GAMM</name>
<dbReference type="Pfam" id="PF13385">
    <property type="entry name" value="Laminin_G_3"/>
    <property type="match status" value="1"/>
</dbReference>
<accession>A0ABY7GFE3</accession>
<dbReference type="SUPFAM" id="SSF49899">
    <property type="entry name" value="Concanavalin A-like lectins/glucanases"/>
    <property type="match status" value="1"/>
</dbReference>